<accession>A0A223KPA4</accession>
<dbReference type="PANTHER" id="PTHR43046:SF2">
    <property type="entry name" value="8-OXO-DGTP DIPHOSPHATASE-RELATED"/>
    <property type="match status" value="1"/>
</dbReference>
<dbReference type="Proteomes" id="UP000215224">
    <property type="component" value="Chromosome"/>
</dbReference>
<dbReference type="PROSITE" id="PS00893">
    <property type="entry name" value="NUDIX_BOX"/>
    <property type="match status" value="1"/>
</dbReference>
<dbReference type="KEGG" id="bcoh:BC6307_07725"/>
<dbReference type="AlphaFoldDB" id="A0A223KPA4"/>
<proteinExistence type="inferred from homology"/>
<evidence type="ECO:0000313" key="6">
    <source>
        <dbReference type="Proteomes" id="UP000215224"/>
    </source>
</evidence>
<dbReference type="GO" id="GO:0016787">
    <property type="term" value="F:hydrolase activity"/>
    <property type="evidence" value="ECO:0007669"/>
    <property type="project" value="UniProtKB-KW"/>
</dbReference>
<dbReference type="PROSITE" id="PS51462">
    <property type="entry name" value="NUDIX"/>
    <property type="match status" value="1"/>
</dbReference>
<dbReference type="InterPro" id="IPR000086">
    <property type="entry name" value="NUDIX_hydrolase_dom"/>
</dbReference>
<feature type="domain" description="Nudix hydrolase" evidence="4">
    <location>
        <begin position="16"/>
        <end position="148"/>
    </location>
</feature>
<dbReference type="PANTHER" id="PTHR43046">
    <property type="entry name" value="GDP-MANNOSE MANNOSYL HYDROLASE"/>
    <property type="match status" value="1"/>
</dbReference>
<evidence type="ECO:0000313" key="5">
    <source>
        <dbReference type="EMBL" id="AST91174.1"/>
    </source>
</evidence>
<name>A0A223KPA4_9BACI</name>
<dbReference type="InterPro" id="IPR015797">
    <property type="entry name" value="NUDIX_hydrolase-like_dom_sf"/>
</dbReference>
<evidence type="ECO:0000256" key="3">
    <source>
        <dbReference type="RuleBase" id="RU003476"/>
    </source>
</evidence>
<dbReference type="EMBL" id="CP018866">
    <property type="protein sequence ID" value="AST91174.1"/>
    <property type="molecule type" value="Genomic_DNA"/>
</dbReference>
<comment type="similarity">
    <text evidence="3">Belongs to the Nudix hydrolase family.</text>
</comment>
<gene>
    <name evidence="5" type="ORF">BC6307_07725</name>
</gene>
<comment type="cofactor">
    <cofactor evidence="1">
        <name>Mg(2+)</name>
        <dbReference type="ChEBI" id="CHEBI:18420"/>
    </cofactor>
</comment>
<dbReference type="STRING" id="1314751.GCA_001591425_00499"/>
<evidence type="ECO:0000256" key="1">
    <source>
        <dbReference type="ARBA" id="ARBA00001946"/>
    </source>
</evidence>
<dbReference type="RefSeq" id="WP_066411639.1">
    <property type="nucleotide sequence ID" value="NZ_CP018866.1"/>
</dbReference>
<organism evidence="5 6">
    <name type="scientific">Sutcliffiella cohnii</name>
    <dbReference type="NCBI Taxonomy" id="33932"/>
    <lineage>
        <taxon>Bacteria</taxon>
        <taxon>Bacillati</taxon>
        <taxon>Bacillota</taxon>
        <taxon>Bacilli</taxon>
        <taxon>Bacillales</taxon>
        <taxon>Bacillaceae</taxon>
        <taxon>Sutcliffiella</taxon>
    </lineage>
</organism>
<dbReference type="Gene3D" id="3.90.79.10">
    <property type="entry name" value="Nucleoside Triphosphate Pyrophosphohydrolase"/>
    <property type="match status" value="1"/>
</dbReference>
<reference evidence="5 6" key="1">
    <citation type="submission" date="2016-12" db="EMBL/GenBank/DDBJ databases">
        <title>The whole genome sequencing and assembly of Bacillus cohnii DSM 6307T strain.</title>
        <authorList>
            <person name="Lee Y.-J."/>
            <person name="Yi H."/>
            <person name="Bahn Y.-S."/>
            <person name="Kim J.F."/>
            <person name="Lee D.-W."/>
        </authorList>
    </citation>
    <scope>NUCLEOTIDE SEQUENCE [LARGE SCALE GENOMIC DNA]</scope>
    <source>
        <strain evidence="5 6">DSM 6307</strain>
    </source>
</reference>
<dbReference type="SUPFAM" id="SSF55811">
    <property type="entry name" value="Nudix"/>
    <property type="match status" value="1"/>
</dbReference>
<dbReference type="CDD" id="cd04677">
    <property type="entry name" value="NUDIX_Hydrolase"/>
    <property type="match status" value="1"/>
</dbReference>
<dbReference type="PRINTS" id="PR00502">
    <property type="entry name" value="NUDIXFAMILY"/>
</dbReference>
<sequence>MDYIKHIRSLVGQEKVIMVVAGAFVFDKDNRLLLQQRTDSGSWGLPGGFMELGETVQETARREVFEETGLRLGELNLFGLYSGPKYEKTFSNGDQVYMVLVLFTCNDYDGELVKSNEESLKNTFFPINNLPENLFVDHQEFFDDLLANKEKPIIR</sequence>
<protein>
    <submittedName>
        <fullName evidence="5">DNA mismatch repair protein MutT</fullName>
    </submittedName>
</protein>
<keyword evidence="6" id="KW-1185">Reference proteome</keyword>
<evidence type="ECO:0000259" key="4">
    <source>
        <dbReference type="PROSITE" id="PS51462"/>
    </source>
</evidence>
<keyword evidence="2 3" id="KW-0378">Hydrolase</keyword>
<dbReference type="InterPro" id="IPR020476">
    <property type="entry name" value="Nudix_hydrolase"/>
</dbReference>
<dbReference type="Pfam" id="PF00293">
    <property type="entry name" value="NUDIX"/>
    <property type="match status" value="1"/>
</dbReference>
<evidence type="ECO:0000256" key="2">
    <source>
        <dbReference type="ARBA" id="ARBA00022801"/>
    </source>
</evidence>
<dbReference type="InterPro" id="IPR020084">
    <property type="entry name" value="NUDIX_hydrolase_CS"/>
</dbReference>